<dbReference type="GO" id="GO:0016747">
    <property type="term" value="F:acyltransferase activity, transferring groups other than amino-acyl groups"/>
    <property type="evidence" value="ECO:0007669"/>
    <property type="project" value="InterPro"/>
</dbReference>
<feature type="domain" description="N-acetyltransferase" evidence="1">
    <location>
        <begin position="63"/>
        <end position="243"/>
    </location>
</feature>
<dbReference type="EMBL" id="KZ613589">
    <property type="protein sequence ID" value="PMD11954.1"/>
    <property type="molecule type" value="Genomic_DNA"/>
</dbReference>
<dbReference type="Pfam" id="PF00583">
    <property type="entry name" value="Acetyltransf_1"/>
    <property type="match status" value="1"/>
</dbReference>
<dbReference type="STRING" id="1745343.A0A2J6PD84"/>
<proteinExistence type="predicted"/>
<dbReference type="Proteomes" id="UP000235672">
    <property type="component" value="Unassembled WGS sequence"/>
</dbReference>
<sequence length="243" mass="27516">MPAATALSAFKSPCSHVDLVPWDPESSEHLERMVQQRIACGWKYDVVEKWKPLQREGKTTLQWVVLSASDPDAEERLMKHTAAFPKENEPLIDSATSLGGKPRSADMGKKFSPIGHISLNKEYEMPGYAEPTDGFYWIANFYISDALQGMGLGRAAMDAVESMAISEPLCAETLALSTLAKEYVRKGETWTALGKEPPKMASQDWYERRGYEVYQRNEKFWSEKDATGKMWWFTAVFMKKAIK</sequence>
<dbReference type="AlphaFoldDB" id="A0A2J6PD84"/>
<dbReference type="CDD" id="cd04301">
    <property type="entry name" value="NAT_SF"/>
    <property type="match status" value="1"/>
</dbReference>
<dbReference type="SUPFAM" id="SSF55729">
    <property type="entry name" value="Acyl-CoA N-acyltransferases (Nat)"/>
    <property type="match status" value="1"/>
</dbReference>
<dbReference type="InterPro" id="IPR016181">
    <property type="entry name" value="Acyl_CoA_acyltransferase"/>
</dbReference>
<gene>
    <name evidence="2" type="ORF">NA56DRAFT_652836</name>
</gene>
<accession>A0A2J6PD84</accession>
<dbReference type="OrthoDB" id="2326446at2759"/>
<dbReference type="Gene3D" id="3.40.630.30">
    <property type="match status" value="1"/>
</dbReference>
<evidence type="ECO:0000259" key="1">
    <source>
        <dbReference type="PROSITE" id="PS51186"/>
    </source>
</evidence>
<organism evidence="2 3">
    <name type="scientific">Hyaloscypha hepaticicola</name>
    <dbReference type="NCBI Taxonomy" id="2082293"/>
    <lineage>
        <taxon>Eukaryota</taxon>
        <taxon>Fungi</taxon>
        <taxon>Dikarya</taxon>
        <taxon>Ascomycota</taxon>
        <taxon>Pezizomycotina</taxon>
        <taxon>Leotiomycetes</taxon>
        <taxon>Helotiales</taxon>
        <taxon>Hyaloscyphaceae</taxon>
        <taxon>Hyaloscypha</taxon>
    </lineage>
</organism>
<name>A0A2J6PD84_9HELO</name>
<evidence type="ECO:0000313" key="3">
    <source>
        <dbReference type="Proteomes" id="UP000235672"/>
    </source>
</evidence>
<dbReference type="PROSITE" id="PS51186">
    <property type="entry name" value="GNAT"/>
    <property type="match status" value="1"/>
</dbReference>
<keyword evidence="3" id="KW-1185">Reference proteome</keyword>
<evidence type="ECO:0000313" key="2">
    <source>
        <dbReference type="EMBL" id="PMD11954.1"/>
    </source>
</evidence>
<reference evidence="2 3" key="1">
    <citation type="submission" date="2016-05" db="EMBL/GenBank/DDBJ databases">
        <title>A degradative enzymes factory behind the ericoid mycorrhizal symbiosis.</title>
        <authorList>
            <consortium name="DOE Joint Genome Institute"/>
            <person name="Martino E."/>
            <person name="Morin E."/>
            <person name="Grelet G."/>
            <person name="Kuo A."/>
            <person name="Kohler A."/>
            <person name="Daghino S."/>
            <person name="Barry K."/>
            <person name="Choi C."/>
            <person name="Cichocki N."/>
            <person name="Clum A."/>
            <person name="Copeland A."/>
            <person name="Hainaut M."/>
            <person name="Haridas S."/>
            <person name="Labutti K."/>
            <person name="Lindquist E."/>
            <person name="Lipzen A."/>
            <person name="Khouja H.-R."/>
            <person name="Murat C."/>
            <person name="Ohm R."/>
            <person name="Olson A."/>
            <person name="Spatafora J."/>
            <person name="Veneault-Fourrey C."/>
            <person name="Henrissat B."/>
            <person name="Grigoriev I."/>
            <person name="Martin F."/>
            <person name="Perotto S."/>
        </authorList>
    </citation>
    <scope>NUCLEOTIDE SEQUENCE [LARGE SCALE GENOMIC DNA]</scope>
    <source>
        <strain evidence="2 3">UAMH 7357</strain>
    </source>
</reference>
<protein>
    <recommendedName>
        <fullName evidence="1">N-acetyltransferase domain-containing protein</fullName>
    </recommendedName>
</protein>
<dbReference type="InterPro" id="IPR000182">
    <property type="entry name" value="GNAT_dom"/>
</dbReference>